<dbReference type="Gene3D" id="3.40.50.2300">
    <property type="match status" value="2"/>
</dbReference>
<dbReference type="Pfam" id="PF13407">
    <property type="entry name" value="Peripla_BP_4"/>
    <property type="match status" value="1"/>
</dbReference>
<evidence type="ECO:0000256" key="1">
    <source>
        <dbReference type="ARBA" id="ARBA00004196"/>
    </source>
</evidence>
<accession>A0ABM7TKU0</accession>
<comment type="similarity">
    <text evidence="2">Belongs to the bacterial solute-binding protein 2 family.</text>
</comment>
<feature type="domain" description="Periplasmic binding protein" evidence="3">
    <location>
        <begin position="43"/>
        <end position="296"/>
    </location>
</feature>
<evidence type="ECO:0000256" key="2">
    <source>
        <dbReference type="ARBA" id="ARBA00007639"/>
    </source>
</evidence>
<dbReference type="SUPFAM" id="SSF53822">
    <property type="entry name" value="Periplasmic binding protein-like I"/>
    <property type="match status" value="1"/>
</dbReference>
<proteinExistence type="inferred from homology"/>
<reference evidence="5" key="1">
    <citation type="submission" date="2021-07" db="EMBL/GenBank/DDBJ databases">
        <title>Complete genome sequencing of a Clostridium isolate.</title>
        <authorList>
            <person name="Ueki A."/>
            <person name="Tonouchi A."/>
        </authorList>
    </citation>
    <scope>NUCLEOTIDE SEQUENCE [LARGE SCALE GENOMIC DNA]</scope>
    <source>
        <strain evidence="5">C5S11</strain>
    </source>
</reference>
<dbReference type="InterPro" id="IPR025997">
    <property type="entry name" value="SBP_2_dom"/>
</dbReference>
<name>A0ABM7TKU0_9CLOT</name>
<gene>
    <name evidence="4" type="ORF">psyc5s11_48400</name>
</gene>
<dbReference type="Proteomes" id="UP000824633">
    <property type="component" value="Chromosome"/>
</dbReference>
<keyword evidence="5" id="KW-1185">Reference proteome</keyword>
<dbReference type="EMBL" id="AP024849">
    <property type="protein sequence ID" value="BCZ48773.1"/>
    <property type="molecule type" value="Genomic_DNA"/>
</dbReference>
<evidence type="ECO:0000313" key="4">
    <source>
        <dbReference type="EMBL" id="BCZ48773.1"/>
    </source>
</evidence>
<dbReference type="PANTHER" id="PTHR30036:SF7">
    <property type="entry name" value="ABC TRANSPORTER PERIPLASMIC-BINDING PROTEIN YPHF"/>
    <property type="match status" value="1"/>
</dbReference>
<organism evidence="4 5">
    <name type="scientific">Clostridium gelidum</name>
    <dbReference type="NCBI Taxonomy" id="704125"/>
    <lineage>
        <taxon>Bacteria</taxon>
        <taxon>Bacillati</taxon>
        <taxon>Bacillota</taxon>
        <taxon>Clostridia</taxon>
        <taxon>Eubacteriales</taxon>
        <taxon>Clostridiaceae</taxon>
        <taxon>Clostridium</taxon>
    </lineage>
</organism>
<dbReference type="InterPro" id="IPR028082">
    <property type="entry name" value="Peripla_BP_I"/>
</dbReference>
<dbReference type="InterPro" id="IPR050555">
    <property type="entry name" value="Bact_Solute-Bind_Prot2"/>
</dbReference>
<dbReference type="PANTHER" id="PTHR30036">
    <property type="entry name" value="D-XYLOSE-BINDING PERIPLASMIC PROTEIN"/>
    <property type="match status" value="1"/>
</dbReference>
<evidence type="ECO:0000313" key="5">
    <source>
        <dbReference type="Proteomes" id="UP000824633"/>
    </source>
</evidence>
<protein>
    <recommendedName>
        <fullName evidence="3">Periplasmic binding protein domain-containing protein</fullName>
    </recommendedName>
</protein>
<evidence type="ECO:0000259" key="3">
    <source>
        <dbReference type="Pfam" id="PF13407"/>
    </source>
</evidence>
<comment type="subcellular location">
    <subcellularLocation>
        <location evidence="1">Cell envelope</location>
    </subcellularLocation>
</comment>
<dbReference type="RefSeq" id="WP_224035011.1">
    <property type="nucleotide sequence ID" value="NZ_AP024849.1"/>
</dbReference>
<sequence>MKKKRKQISIILFVLLVLSFLLLLNDTLLSEENKKIYNISIIVRGRNSESLMIMKQGIDQAASEMNANISFVTLSEENSASEQMELMNREIKNKSDAIIIAPVDYEKMSEPIENAMNKVPVILIESKVKSEKVLSSISCDNYNLGVSLGKEMIEMGNKRANIAIVKNNLECSSIKDRYDGFMSAIKDTENTITSWEVSGGKQSDYYNQAKKLLEDNDVDVVVTFDPSILETIAEVKKDLSSINKEKTFVEIYGVGSTSKIISFLEDKIISATAIQNEFNIGYLGVETAVNKINGKKNNNNNNTISSTVINIRNMYSEENQRLLFPFVR</sequence>